<evidence type="ECO:0000256" key="4">
    <source>
        <dbReference type="ARBA" id="ARBA00018292"/>
    </source>
</evidence>
<keyword evidence="8" id="KW-0704">Schiff base</keyword>
<dbReference type="Pfam" id="PF04082">
    <property type="entry name" value="Fungal_trans"/>
    <property type="match status" value="1"/>
</dbReference>
<evidence type="ECO:0000256" key="5">
    <source>
        <dbReference type="ARBA" id="ARBA00022679"/>
    </source>
</evidence>
<keyword evidence="5 10" id="KW-0808">Transferase</keyword>
<feature type="compositionally biased region" description="Polar residues" evidence="11">
    <location>
        <begin position="57"/>
        <end position="72"/>
    </location>
</feature>
<evidence type="ECO:0000256" key="11">
    <source>
        <dbReference type="SAM" id="MobiDB-lite"/>
    </source>
</evidence>
<dbReference type="EMBL" id="KN847344">
    <property type="protein sequence ID" value="KIW37481.1"/>
    <property type="molecule type" value="Genomic_DNA"/>
</dbReference>
<feature type="domain" description="Xylanolytic transcriptional activator regulatory" evidence="12">
    <location>
        <begin position="327"/>
        <end position="393"/>
    </location>
</feature>
<comment type="catalytic activity">
    <reaction evidence="9 10">
        <text>D-sedoheptulose 7-phosphate + D-glyceraldehyde 3-phosphate = D-erythrose 4-phosphate + beta-D-fructose 6-phosphate</text>
        <dbReference type="Rhea" id="RHEA:17053"/>
        <dbReference type="ChEBI" id="CHEBI:16897"/>
        <dbReference type="ChEBI" id="CHEBI:57483"/>
        <dbReference type="ChEBI" id="CHEBI:57634"/>
        <dbReference type="ChEBI" id="CHEBI:59776"/>
        <dbReference type="EC" id="2.2.1.2"/>
    </reaction>
</comment>
<feature type="region of interest" description="Disordered" evidence="11">
    <location>
        <begin position="32"/>
        <end position="146"/>
    </location>
</feature>
<dbReference type="NCBIfam" id="TIGR00874">
    <property type="entry name" value="talAB"/>
    <property type="match status" value="1"/>
</dbReference>
<keyword evidence="14" id="KW-1185">Reference proteome</keyword>
<comment type="similarity">
    <text evidence="2">Belongs to the transaldolase family. Type 1 subfamily.</text>
</comment>
<dbReference type="Pfam" id="PF00923">
    <property type="entry name" value="TAL_FSA"/>
    <property type="match status" value="1"/>
</dbReference>
<dbReference type="GO" id="GO:0009052">
    <property type="term" value="P:pentose-phosphate shunt, non-oxidative branch"/>
    <property type="evidence" value="ECO:0007669"/>
    <property type="project" value="TreeGrafter"/>
</dbReference>
<evidence type="ECO:0000313" key="14">
    <source>
        <dbReference type="Proteomes" id="UP000053342"/>
    </source>
</evidence>
<feature type="compositionally biased region" description="Basic residues" evidence="11">
    <location>
        <begin position="32"/>
        <end position="41"/>
    </location>
</feature>
<keyword evidence="6 10" id="KW-0570">Pentose shunt</keyword>
<dbReference type="GeneID" id="27362594"/>
<organism evidence="13 14">
    <name type="scientific">Exophiala oligosperma</name>
    <dbReference type="NCBI Taxonomy" id="215243"/>
    <lineage>
        <taxon>Eukaryota</taxon>
        <taxon>Fungi</taxon>
        <taxon>Dikarya</taxon>
        <taxon>Ascomycota</taxon>
        <taxon>Pezizomycotina</taxon>
        <taxon>Eurotiomycetes</taxon>
        <taxon>Chaetothyriomycetidae</taxon>
        <taxon>Chaetothyriales</taxon>
        <taxon>Herpotrichiellaceae</taxon>
        <taxon>Exophiala</taxon>
    </lineage>
</organism>
<dbReference type="InterPro" id="IPR018225">
    <property type="entry name" value="Transaldolase_AS"/>
</dbReference>
<dbReference type="FunFam" id="3.20.20.70:FF:000088">
    <property type="entry name" value="Transaldolase"/>
    <property type="match status" value="1"/>
</dbReference>
<evidence type="ECO:0000256" key="9">
    <source>
        <dbReference type="ARBA" id="ARBA00048810"/>
    </source>
</evidence>
<evidence type="ECO:0000256" key="2">
    <source>
        <dbReference type="ARBA" id="ARBA00008012"/>
    </source>
</evidence>
<dbReference type="AlphaFoldDB" id="A0A0D2AAW2"/>
<dbReference type="InterPro" id="IPR007219">
    <property type="entry name" value="XnlR_reg_dom"/>
</dbReference>
<evidence type="ECO:0000256" key="3">
    <source>
        <dbReference type="ARBA" id="ARBA00013151"/>
    </source>
</evidence>
<dbReference type="PROSITE" id="PS00958">
    <property type="entry name" value="TRANSALDOLASE_2"/>
    <property type="match status" value="1"/>
</dbReference>
<dbReference type="CDD" id="cd00957">
    <property type="entry name" value="Transaldolase_TalAB"/>
    <property type="match status" value="1"/>
</dbReference>
<dbReference type="InterPro" id="IPR004730">
    <property type="entry name" value="Transaldolase_1"/>
</dbReference>
<evidence type="ECO:0000256" key="6">
    <source>
        <dbReference type="ARBA" id="ARBA00023126"/>
    </source>
</evidence>
<dbReference type="PANTHER" id="PTHR10683">
    <property type="entry name" value="TRANSALDOLASE"/>
    <property type="match status" value="1"/>
</dbReference>
<dbReference type="InterPro" id="IPR001585">
    <property type="entry name" value="TAL/FSA"/>
</dbReference>
<evidence type="ECO:0000256" key="8">
    <source>
        <dbReference type="ARBA" id="ARBA00023270"/>
    </source>
</evidence>
<dbReference type="VEuPathDB" id="FungiDB:PV06_10520"/>
<comment type="pathway">
    <text evidence="1 10">Carbohydrate degradation; pentose phosphate pathway; D-glyceraldehyde 3-phosphate and beta-D-fructose 6-phosphate from D-ribose 5-phosphate and D-xylulose 5-phosphate (non-oxidative stage): step 2/3.</text>
</comment>
<dbReference type="GO" id="GO:0005975">
    <property type="term" value="P:carbohydrate metabolic process"/>
    <property type="evidence" value="ECO:0007669"/>
    <property type="project" value="InterPro"/>
</dbReference>
<dbReference type="GO" id="GO:0008270">
    <property type="term" value="F:zinc ion binding"/>
    <property type="evidence" value="ECO:0007669"/>
    <property type="project" value="InterPro"/>
</dbReference>
<evidence type="ECO:0000313" key="13">
    <source>
        <dbReference type="EMBL" id="KIW37481.1"/>
    </source>
</evidence>
<keyword evidence="7" id="KW-0539">Nucleus</keyword>
<sequence length="971" mass="108534">MSNNLTFVEYQDPGVQAQRIRSRRACSECRHKKRRCSHQLRKPFGPQTRAGRGSHLTGFQSIATSQNTQLTDSRPEAETEQTSHEDPHRSPSVQSITAPQQQYDKPRNDRQHQQLPSRHGAQSYADQPCTSDEHTSPPTTRFVGDLNPQTRLLLGNSIALDDELEVGRGEVGVWLQAQARPCSKCGCLPDTFVTSSPASRGLRSLPSDLLSQNTIKGLSDLYFTNVHPILPLLNKEEYWQSLSSGTSSTPLLHVVCLLSAKDNAAEKFLKFLYSGDTLVSVREFCSRLYMSISAALSRRNSMRKLTLVRILGLLSLHHEGSDGADQASCYIAEAINHAQTLTLHLPRPVDTNNELKRVFWCLWTLDRLNAATNARPCHMSDVDISIPELTQEESGYVAFDVWFRIARILNKVIEFYRPKLEDPVSGLDSGFPAFEQIMDEMHAWQLSQSSIATLHIFYLAIAVLGHRLKAITSLPPPTPARLRQQLATVQVIRYMEDTNRLNALHPFPIAVYAVSLALSVSYQQLKFSRLPSDREDARRDFQKCCVIMQELRRKWGCADAMGSLAQKISAALDHPSLLDELRANQCGPVSNDSSLTGNSGAGITQKQCEDHQISALSAGEHPLNYQMLFTGLDTMDDISWMNLGAGDPSEVGHDNFPSINFNDHCDYGTIAKYKPQDTTTNPFLILEASRNPQYAHLVDAAVDYGRSQGTTLNDKVDAALDRLLVEFGREILKIIPGKVSTEVDARFSFDTKATVEKALHILYEIIGISKDRVLIKIAATWEGIQATKILQREHGVNCNLTLIFSIIQAITAAEAGAFLISPFVARVKDWYKATTGQKHFTPQEHPGVKSVRTIFNYYKKFGYETIVMGASFREKSEVFELAGCDYLTIPPSLLEELMSSQERVKQSLSPEDTASLEVTNKSYIENEADFRFDMNEDAMASEKLREGISKFAADAVTLKDILKKKVEDSQR</sequence>
<dbReference type="STRING" id="215243.A0A0D2AAW2"/>
<protein>
    <recommendedName>
        <fullName evidence="4 10">Transaldolase</fullName>
        <ecNumber evidence="3 10">2.2.1.2</ecNumber>
    </recommendedName>
</protein>
<evidence type="ECO:0000259" key="12">
    <source>
        <dbReference type="SMART" id="SM00906"/>
    </source>
</evidence>
<dbReference type="SUPFAM" id="SSF51569">
    <property type="entry name" value="Aldolase"/>
    <property type="match status" value="1"/>
</dbReference>
<dbReference type="Proteomes" id="UP000053342">
    <property type="component" value="Unassembled WGS sequence"/>
</dbReference>
<comment type="function">
    <text evidence="10">Catalyzes the rate-limiting step of the non-oxidative phase in the pentose phosphate pathway. Catalyzes the reversible conversion of sedheptulose-7-phosphate and D-glyceraldehyde 3-phosphate into erythrose-4-phosphate and beta-D-fructose 6-phosphate.</text>
</comment>
<evidence type="ECO:0000256" key="7">
    <source>
        <dbReference type="ARBA" id="ARBA00023242"/>
    </source>
</evidence>
<dbReference type="EC" id="2.2.1.2" evidence="3 10"/>
<dbReference type="CDD" id="cd12148">
    <property type="entry name" value="fungal_TF_MHR"/>
    <property type="match status" value="1"/>
</dbReference>
<feature type="compositionally biased region" description="Basic and acidic residues" evidence="11">
    <location>
        <begin position="73"/>
        <end position="89"/>
    </location>
</feature>
<dbReference type="Gene3D" id="3.20.20.70">
    <property type="entry name" value="Aldolase class I"/>
    <property type="match status" value="1"/>
</dbReference>
<gene>
    <name evidence="13" type="ORF">PV06_10520</name>
</gene>
<evidence type="ECO:0000256" key="1">
    <source>
        <dbReference type="ARBA" id="ARBA00004857"/>
    </source>
</evidence>
<dbReference type="GO" id="GO:0005737">
    <property type="term" value="C:cytoplasm"/>
    <property type="evidence" value="ECO:0007669"/>
    <property type="project" value="InterPro"/>
</dbReference>
<dbReference type="PANTHER" id="PTHR10683:SF18">
    <property type="entry name" value="TRANSALDOLASE"/>
    <property type="match status" value="1"/>
</dbReference>
<dbReference type="OrthoDB" id="10031947at2759"/>
<proteinExistence type="inferred from homology"/>
<dbReference type="GO" id="GO:0006351">
    <property type="term" value="P:DNA-templated transcription"/>
    <property type="evidence" value="ECO:0007669"/>
    <property type="project" value="InterPro"/>
</dbReference>
<feature type="compositionally biased region" description="Polar residues" evidence="11">
    <location>
        <begin position="91"/>
        <end position="103"/>
    </location>
</feature>
<dbReference type="GO" id="GO:0003677">
    <property type="term" value="F:DNA binding"/>
    <property type="evidence" value="ECO:0007669"/>
    <property type="project" value="InterPro"/>
</dbReference>
<evidence type="ECO:0000256" key="10">
    <source>
        <dbReference type="RuleBase" id="RU000501"/>
    </source>
</evidence>
<dbReference type="HOGENOM" id="CLU_305435_0_0_1"/>
<accession>A0A0D2AAW2</accession>
<dbReference type="RefSeq" id="XP_016257697.1">
    <property type="nucleotide sequence ID" value="XM_016412077.1"/>
</dbReference>
<name>A0A0D2AAW2_9EURO</name>
<reference evidence="13 14" key="1">
    <citation type="submission" date="2015-01" db="EMBL/GenBank/DDBJ databases">
        <title>The Genome Sequence of Exophiala oligosperma CBS72588.</title>
        <authorList>
            <consortium name="The Broad Institute Genomics Platform"/>
            <person name="Cuomo C."/>
            <person name="de Hoog S."/>
            <person name="Gorbushina A."/>
            <person name="Stielow B."/>
            <person name="Teixiera M."/>
            <person name="Abouelleil A."/>
            <person name="Chapman S.B."/>
            <person name="Priest M."/>
            <person name="Young S.K."/>
            <person name="Wortman J."/>
            <person name="Nusbaum C."/>
            <person name="Birren B."/>
        </authorList>
    </citation>
    <scope>NUCLEOTIDE SEQUENCE [LARGE SCALE GENOMIC DNA]</scope>
    <source>
        <strain evidence="13 14">CBS 72588</strain>
    </source>
</reference>
<dbReference type="GO" id="GO:0004801">
    <property type="term" value="F:transaldolase activity"/>
    <property type="evidence" value="ECO:0007669"/>
    <property type="project" value="UniProtKB-EC"/>
</dbReference>
<dbReference type="InterPro" id="IPR013785">
    <property type="entry name" value="Aldolase_TIM"/>
</dbReference>
<dbReference type="SMART" id="SM00906">
    <property type="entry name" value="Fungal_trans"/>
    <property type="match status" value="1"/>
</dbReference>
<dbReference type="UniPathway" id="UPA00115">
    <property type="reaction ID" value="UER00414"/>
</dbReference>